<feature type="non-terminal residue" evidence="1">
    <location>
        <position position="82"/>
    </location>
</feature>
<dbReference type="AlphaFoldDB" id="A0A835U429"/>
<feature type="non-terminal residue" evidence="1">
    <location>
        <position position="1"/>
    </location>
</feature>
<proteinExistence type="predicted"/>
<name>A0A835U429_VANPL</name>
<organism evidence="1 2">
    <name type="scientific">Vanilla planifolia</name>
    <name type="common">Vanilla</name>
    <dbReference type="NCBI Taxonomy" id="51239"/>
    <lineage>
        <taxon>Eukaryota</taxon>
        <taxon>Viridiplantae</taxon>
        <taxon>Streptophyta</taxon>
        <taxon>Embryophyta</taxon>
        <taxon>Tracheophyta</taxon>
        <taxon>Spermatophyta</taxon>
        <taxon>Magnoliopsida</taxon>
        <taxon>Liliopsida</taxon>
        <taxon>Asparagales</taxon>
        <taxon>Orchidaceae</taxon>
        <taxon>Vanilloideae</taxon>
        <taxon>Vanilleae</taxon>
        <taxon>Vanilla</taxon>
    </lineage>
</organism>
<gene>
    <name evidence="1" type="ORF">HPP92_027645</name>
</gene>
<evidence type="ECO:0000313" key="2">
    <source>
        <dbReference type="Proteomes" id="UP000639772"/>
    </source>
</evidence>
<sequence length="82" mass="9651">VKHLAFPLSEGPFGDWTKAWSSPNDPFLHCRQRLRLMAGHRHRRLLASPPNDAFFFSIFCSCRPRHDYLGNLARFRCHIFIL</sequence>
<dbReference type="EMBL" id="JADCNM010000256">
    <property type="protein sequence ID" value="KAG0448809.1"/>
    <property type="molecule type" value="Genomic_DNA"/>
</dbReference>
<accession>A0A835U429</accession>
<comment type="caution">
    <text evidence="1">The sequence shown here is derived from an EMBL/GenBank/DDBJ whole genome shotgun (WGS) entry which is preliminary data.</text>
</comment>
<reference evidence="1 2" key="1">
    <citation type="journal article" date="2020" name="Nat. Food">
        <title>A phased Vanilla planifolia genome enables genetic improvement of flavour and production.</title>
        <authorList>
            <person name="Hasing T."/>
            <person name="Tang H."/>
            <person name="Brym M."/>
            <person name="Khazi F."/>
            <person name="Huang T."/>
            <person name="Chambers A.H."/>
        </authorList>
    </citation>
    <scope>NUCLEOTIDE SEQUENCE [LARGE SCALE GENOMIC DNA]</scope>
    <source>
        <tissue evidence="1">Leaf</tissue>
    </source>
</reference>
<dbReference type="Proteomes" id="UP000639772">
    <property type="component" value="Unassembled WGS sequence"/>
</dbReference>
<protein>
    <submittedName>
        <fullName evidence="1">Uncharacterized protein</fullName>
    </submittedName>
</protein>
<evidence type="ECO:0000313" key="1">
    <source>
        <dbReference type="EMBL" id="KAG0448809.1"/>
    </source>
</evidence>